<evidence type="ECO:0000313" key="2">
    <source>
        <dbReference type="Proteomes" id="UP000663720"/>
    </source>
</evidence>
<dbReference type="KEGG" id="dli:dnl_12350"/>
<dbReference type="EMBL" id="CP061799">
    <property type="protein sequence ID" value="QTA78988.1"/>
    <property type="molecule type" value="Genomic_DNA"/>
</dbReference>
<dbReference type="SUPFAM" id="SSF53335">
    <property type="entry name" value="S-adenosyl-L-methionine-dependent methyltransferases"/>
    <property type="match status" value="1"/>
</dbReference>
<accession>A0A975GF91</accession>
<dbReference type="GO" id="GO:0032259">
    <property type="term" value="P:methylation"/>
    <property type="evidence" value="ECO:0007669"/>
    <property type="project" value="UniProtKB-KW"/>
</dbReference>
<dbReference type="GO" id="GO:0008168">
    <property type="term" value="F:methyltransferase activity"/>
    <property type="evidence" value="ECO:0007669"/>
    <property type="project" value="UniProtKB-KW"/>
</dbReference>
<dbReference type="AlphaFoldDB" id="A0A975GF91"/>
<evidence type="ECO:0000313" key="1">
    <source>
        <dbReference type="EMBL" id="QTA78988.1"/>
    </source>
</evidence>
<dbReference type="Gene3D" id="3.40.50.150">
    <property type="entry name" value="Vaccinia Virus protein VP39"/>
    <property type="match status" value="1"/>
</dbReference>
<sequence>MVKTDQPFKVSVPKDKCSQQGEEIFIVNYKGEERHIRAHDYHEIYAIPNLYEYLFYDNYKCCSPDVICSLLDKTVTKSGSDTSDLTVLDVGAGNGMVGEKLNEIGVNTVLGIDIIQEAAEAAERDRPGIYEDYYIEDLTQLPQSVCQEIENHNPNCMTIVAALGFDDIPPLAFANAFNMISSPGWIAFNIKDEFCSSKDCTGFSKLIDNMTKSSILDVKVKERYQHRLCQDGTPLNYFAIVGQKKEDLTEKMLSSFS</sequence>
<keyword evidence="1" id="KW-0489">Methyltransferase</keyword>
<reference evidence="1" key="1">
    <citation type="journal article" date="2021" name="Microb. Physiol.">
        <title>Proteogenomic Insights into the Physiology of Marine, Sulfate-Reducing, Filamentous Desulfonema limicola and Desulfonema magnum.</title>
        <authorList>
            <person name="Schnaars V."/>
            <person name="Wohlbrand L."/>
            <person name="Scheve S."/>
            <person name="Hinrichs C."/>
            <person name="Reinhardt R."/>
            <person name="Rabus R."/>
        </authorList>
    </citation>
    <scope>NUCLEOTIDE SEQUENCE</scope>
    <source>
        <strain evidence="1">5ac10</strain>
    </source>
</reference>
<dbReference type="InterPro" id="IPR029063">
    <property type="entry name" value="SAM-dependent_MTases_sf"/>
</dbReference>
<dbReference type="Proteomes" id="UP000663720">
    <property type="component" value="Chromosome"/>
</dbReference>
<proteinExistence type="predicted"/>
<keyword evidence="1" id="KW-0808">Transferase</keyword>
<name>A0A975GF91_9BACT</name>
<protein>
    <submittedName>
        <fullName evidence="1">SAM-dependent methyltransferase</fullName>
    </submittedName>
</protein>
<dbReference type="RefSeq" id="WP_207690790.1">
    <property type="nucleotide sequence ID" value="NZ_CP061799.1"/>
</dbReference>
<organism evidence="1 2">
    <name type="scientific">Desulfonema limicola</name>
    <dbReference type="NCBI Taxonomy" id="45656"/>
    <lineage>
        <taxon>Bacteria</taxon>
        <taxon>Pseudomonadati</taxon>
        <taxon>Thermodesulfobacteriota</taxon>
        <taxon>Desulfobacteria</taxon>
        <taxon>Desulfobacterales</taxon>
        <taxon>Desulfococcaceae</taxon>
        <taxon>Desulfonema</taxon>
    </lineage>
</organism>
<keyword evidence="2" id="KW-1185">Reference proteome</keyword>
<gene>
    <name evidence="1" type="ORF">dnl_12350</name>
</gene>